<protein>
    <recommendedName>
        <fullName evidence="4">Secreted protein</fullName>
    </recommendedName>
</protein>
<evidence type="ECO:0000313" key="2">
    <source>
        <dbReference type="EMBL" id="KAF6387286.1"/>
    </source>
</evidence>
<dbReference type="AlphaFoldDB" id="A0A7J8AM31"/>
<evidence type="ECO:0000256" key="1">
    <source>
        <dbReference type="SAM" id="SignalP"/>
    </source>
</evidence>
<gene>
    <name evidence="2" type="ORF">mMyoMyo1_007801</name>
</gene>
<keyword evidence="3" id="KW-1185">Reference proteome</keyword>
<feature type="chain" id="PRO_5029606399" description="Secreted protein" evidence="1">
    <location>
        <begin position="17"/>
        <end position="148"/>
    </location>
</feature>
<sequence length="148" mass="15817">MWIVSSLCLLPAVGSAQPLPLHVCFVLHRPLLRPQEASGADMGPVLTSPLVRETSLTSSLLSKSRCLLRCNSRTIKGPSSNLQPSGSSMFARLCGITVCNSRCFHPPKGKPSPASPAPQPPTCLRPLPICLLRTFHSKESTCSARACV</sequence>
<dbReference type="EMBL" id="JABWUV010000001">
    <property type="protein sequence ID" value="KAF6387286.1"/>
    <property type="molecule type" value="Genomic_DNA"/>
</dbReference>
<keyword evidence="1" id="KW-0732">Signal</keyword>
<reference evidence="2 3" key="1">
    <citation type="journal article" date="2020" name="Nature">
        <title>Six reference-quality genomes reveal evolution of bat adaptations.</title>
        <authorList>
            <person name="Jebb D."/>
            <person name="Huang Z."/>
            <person name="Pippel M."/>
            <person name="Hughes G.M."/>
            <person name="Lavrichenko K."/>
            <person name="Devanna P."/>
            <person name="Winkler S."/>
            <person name="Jermiin L.S."/>
            <person name="Skirmuntt E.C."/>
            <person name="Katzourakis A."/>
            <person name="Burkitt-Gray L."/>
            <person name="Ray D.A."/>
            <person name="Sullivan K.A.M."/>
            <person name="Roscito J.G."/>
            <person name="Kirilenko B.M."/>
            <person name="Davalos L.M."/>
            <person name="Corthals A.P."/>
            <person name="Power M.L."/>
            <person name="Jones G."/>
            <person name="Ransome R.D."/>
            <person name="Dechmann D.K.N."/>
            <person name="Locatelli A.G."/>
            <person name="Puechmaille S.J."/>
            <person name="Fedrigo O."/>
            <person name="Jarvis E.D."/>
            <person name="Hiller M."/>
            <person name="Vernes S.C."/>
            <person name="Myers E.W."/>
            <person name="Teeling E.C."/>
        </authorList>
    </citation>
    <scope>NUCLEOTIDE SEQUENCE [LARGE SCALE GENOMIC DNA]</scope>
    <source>
        <strain evidence="2">MMyoMyo1</strain>
        <tissue evidence="2">Flight muscle</tissue>
    </source>
</reference>
<name>A0A7J8AM31_MYOMY</name>
<organism evidence="2 3">
    <name type="scientific">Myotis myotis</name>
    <name type="common">Greater mouse-eared bat</name>
    <name type="synonym">Vespertilio myotis</name>
    <dbReference type="NCBI Taxonomy" id="51298"/>
    <lineage>
        <taxon>Eukaryota</taxon>
        <taxon>Metazoa</taxon>
        <taxon>Chordata</taxon>
        <taxon>Craniata</taxon>
        <taxon>Vertebrata</taxon>
        <taxon>Euteleostomi</taxon>
        <taxon>Mammalia</taxon>
        <taxon>Eutheria</taxon>
        <taxon>Laurasiatheria</taxon>
        <taxon>Chiroptera</taxon>
        <taxon>Yangochiroptera</taxon>
        <taxon>Vespertilionidae</taxon>
        <taxon>Myotis</taxon>
    </lineage>
</organism>
<evidence type="ECO:0000313" key="3">
    <source>
        <dbReference type="Proteomes" id="UP000527355"/>
    </source>
</evidence>
<dbReference type="Proteomes" id="UP000527355">
    <property type="component" value="Unassembled WGS sequence"/>
</dbReference>
<evidence type="ECO:0008006" key="4">
    <source>
        <dbReference type="Google" id="ProtNLM"/>
    </source>
</evidence>
<accession>A0A7J8AM31</accession>
<comment type="caution">
    <text evidence="2">The sequence shown here is derived from an EMBL/GenBank/DDBJ whole genome shotgun (WGS) entry which is preliminary data.</text>
</comment>
<feature type="signal peptide" evidence="1">
    <location>
        <begin position="1"/>
        <end position="16"/>
    </location>
</feature>
<proteinExistence type="predicted"/>